<accession>A0ACB8M1V2</accession>
<sequence>MMERFTWHNQVPGLFFLFFLLFLFGYFQLNFSSSFHLCPPEQSLALLQFKNSTSVSLDQALSIACFGNSYSKTTSWAEGTDCCSWDGVTCDNVTGNVIGLDLHCSMLEGTIDDNSTLFHLLRLQSLAFNNFNGSQISPEFLRLKELTYLNLSYTRFSGLLPQEISHMSKLTHLDLFDCDMTIEQKSFDLLASNLTKLSVLNLGWADRSLIEPFSVLNLSSTITVLDLSGTGRVPCWLFALPSLNSIDLSQNKFTGPIDQFQSPNSLQVVRLDDNQINGTIPNSIFDLVNLTDLNLSSNNLSGTISNISIKYSLPSLKELRFSYCNITEFPGFLRNSEKLEFLDLSNNRIRGRISKSDSQRWKSLTYLDISNNFLTQIEQHPWKNITVLNLQNNTIQGTILVPPPSTRAFLFSNNKLFGQIPPSIYSLSSLEYISLSHNNLSGTIPPCLGNFSTQLTILHLNNNYLQGRIPDAFANGSCDLRSLGLNSNKLRGSFPRYLADCTGLEVVNVGNNMIGDTFPSWLGSLPGLKILVLRSNRFYGPLCEVNIMLPFEALRIIDLSHNEFTGFLPRWIFVSLETMKNVDEKGSDGLYMQGEEDYYQDSVTVTVKGRDLVLKRIITIFTTIDLSSNQFQGEIPQVLGDFKSLIVLNLSHNGLTGSIPVSFANMIVLESLDLSSNKLHGRIPEHVTALASLNLSYNRLWGRIPRGNQFNTFENDSYIGNIHLCGEPLTVTCSNDAVPKVPPSASTDHEEDETTSWFDWKMAKMGYAFGLVIGLSIGYMHILDQFNQHNMKMDESIIVSSIIDKLPPSNIAKRKLVWMS</sequence>
<protein>
    <submittedName>
        <fullName evidence="1">Receptor-like protein 47</fullName>
    </submittedName>
</protein>
<proteinExistence type="predicted"/>
<keyword evidence="2" id="KW-1185">Reference proteome</keyword>
<comment type="caution">
    <text evidence="1">The sequence shown here is derived from an EMBL/GenBank/DDBJ whole genome shotgun (WGS) entry which is preliminary data.</text>
</comment>
<reference evidence="2" key="1">
    <citation type="journal article" date="2023" name="Hortic. Res.">
        <title>A chromosome-level phased genome enabling allele-level studies in sweet orange: a case study on citrus Huanglongbing tolerance.</title>
        <authorList>
            <person name="Wu B."/>
            <person name="Yu Q."/>
            <person name="Deng Z."/>
            <person name="Duan Y."/>
            <person name="Luo F."/>
            <person name="Gmitter F. Jr."/>
        </authorList>
    </citation>
    <scope>NUCLEOTIDE SEQUENCE [LARGE SCALE GENOMIC DNA]</scope>
    <source>
        <strain evidence="2">cv. Valencia</strain>
    </source>
</reference>
<evidence type="ECO:0000313" key="1">
    <source>
        <dbReference type="EMBL" id="KAH9779606.1"/>
    </source>
</evidence>
<evidence type="ECO:0000313" key="2">
    <source>
        <dbReference type="Proteomes" id="UP000829398"/>
    </source>
</evidence>
<dbReference type="Proteomes" id="UP000829398">
    <property type="component" value="Chromosome 3"/>
</dbReference>
<organism evidence="1 2">
    <name type="scientific">Citrus sinensis</name>
    <name type="common">Sweet orange</name>
    <name type="synonym">Citrus aurantium var. sinensis</name>
    <dbReference type="NCBI Taxonomy" id="2711"/>
    <lineage>
        <taxon>Eukaryota</taxon>
        <taxon>Viridiplantae</taxon>
        <taxon>Streptophyta</taxon>
        <taxon>Embryophyta</taxon>
        <taxon>Tracheophyta</taxon>
        <taxon>Spermatophyta</taxon>
        <taxon>Magnoliopsida</taxon>
        <taxon>eudicotyledons</taxon>
        <taxon>Gunneridae</taxon>
        <taxon>Pentapetalae</taxon>
        <taxon>rosids</taxon>
        <taxon>malvids</taxon>
        <taxon>Sapindales</taxon>
        <taxon>Rutaceae</taxon>
        <taxon>Aurantioideae</taxon>
        <taxon>Citrus</taxon>
    </lineage>
</organism>
<name>A0ACB8M1V2_CITSI</name>
<dbReference type="EMBL" id="CM039172">
    <property type="protein sequence ID" value="KAH9779606.1"/>
    <property type="molecule type" value="Genomic_DNA"/>
</dbReference>
<gene>
    <name evidence="1" type="ORF">KPL71_007755</name>
</gene>